<dbReference type="InterPro" id="IPR001943">
    <property type="entry name" value="UVR_dom"/>
</dbReference>
<gene>
    <name evidence="3" type="ORF">GCM10010885_08160</name>
</gene>
<dbReference type="AlphaFoldDB" id="A0A917K531"/>
<dbReference type="GO" id="GO:1990169">
    <property type="term" value="P:stress response to copper ion"/>
    <property type="evidence" value="ECO:0007669"/>
    <property type="project" value="TreeGrafter"/>
</dbReference>
<protein>
    <recommendedName>
        <fullName evidence="2">UVR domain-containing protein</fullName>
    </recommendedName>
</protein>
<accession>A0A917K531</accession>
<dbReference type="PANTHER" id="PTHR38430:SF1">
    <property type="entry name" value="PROTEIN-ARGININE KINASE ACTIVATOR PROTEIN"/>
    <property type="match status" value="1"/>
</dbReference>
<organism evidence="3 4">
    <name type="scientific">Alicyclobacillus cellulosilyticus</name>
    <dbReference type="NCBI Taxonomy" id="1003997"/>
    <lineage>
        <taxon>Bacteria</taxon>
        <taxon>Bacillati</taxon>
        <taxon>Bacillota</taxon>
        <taxon>Bacilli</taxon>
        <taxon>Bacillales</taxon>
        <taxon>Alicyclobacillaceae</taxon>
        <taxon>Alicyclobacillus</taxon>
    </lineage>
</organism>
<dbReference type="Pfam" id="PF02151">
    <property type="entry name" value="UVR"/>
    <property type="match status" value="1"/>
</dbReference>
<dbReference type="PANTHER" id="PTHR38430">
    <property type="entry name" value="PROTEIN-ARGININE KINASE ACTIVATOR PROTEIN"/>
    <property type="match status" value="1"/>
</dbReference>
<dbReference type="EMBL" id="BMOY01000008">
    <property type="protein sequence ID" value="GGJ01323.1"/>
    <property type="molecule type" value="Genomic_DNA"/>
</dbReference>
<evidence type="ECO:0000256" key="1">
    <source>
        <dbReference type="SAM" id="Coils"/>
    </source>
</evidence>
<feature type="coiled-coil region" evidence="1">
    <location>
        <begin position="128"/>
        <end position="167"/>
    </location>
</feature>
<dbReference type="Gene3D" id="4.10.860.10">
    <property type="entry name" value="UVR domain"/>
    <property type="match status" value="1"/>
</dbReference>
<dbReference type="PROSITE" id="PS50151">
    <property type="entry name" value="UVR"/>
    <property type="match status" value="1"/>
</dbReference>
<dbReference type="GO" id="GO:0005507">
    <property type="term" value="F:copper ion binding"/>
    <property type="evidence" value="ECO:0007669"/>
    <property type="project" value="TreeGrafter"/>
</dbReference>
<dbReference type="InterPro" id="IPR036876">
    <property type="entry name" value="UVR_dom_sf"/>
</dbReference>
<sequence length="170" mass="19224">MLCQNCHERPATVHFTKIVNGEKSEYRLCEQCARERGDIFAKAVNSFGFNHLLGGLLNFESSPGFTAPAGKGLRCDVCGMTYQQFTQVGQFGCPSCYEHFAPRLEPLLRRIQSAVQHTGKVPARTGSHVKLRKDLERLRKELQQCVANEQFERAAEIRDQIRALEQQLGQ</sequence>
<evidence type="ECO:0000259" key="2">
    <source>
        <dbReference type="PROSITE" id="PS50151"/>
    </source>
</evidence>
<dbReference type="GO" id="GO:0050897">
    <property type="term" value="F:cobalt ion binding"/>
    <property type="evidence" value="ECO:0007669"/>
    <property type="project" value="TreeGrafter"/>
</dbReference>
<proteinExistence type="predicted"/>
<dbReference type="GO" id="GO:0046870">
    <property type="term" value="F:cadmium ion binding"/>
    <property type="evidence" value="ECO:0007669"/>
    <property type="project" value="TreeGrafter"/>
</dbReference>
<dbReference type="GO" id="GO:0008270">
    <property type="term" value="F:zinc ion binding"/>
    <property type="evidence" value="ECO:0007669"/>
    <property type="project" value="TreeGrafter"/>
</dbReference>
<comment type="caution">
    <text evidence="3">The sequence shown here is derived from an EMBL/GenBank/DDBJ whole genome shotgun (WGS) entry which is preliminary data.</text>
</comment>
<name>A0A917K531_9BACL</name>
<dbReference type="InterPro" id="IPR025542">
    <property type="entry name" value="YacH"/>
</dbReference>
<dbReference type="GO" id="GO:1990170">
    <property type="term" value="P:stress response to cadmium ion"/>
    <property type="evidence" value="ECO:0007669"/>
    <property type="project" value="TreeGrafter"/>
</dbReference>
<keyword evidence="1" id="KW-0175">Coiled coil</keyword>
<keyword evidence="4" id="KW-1185">Reference proteome</keyword>
<evidence type="ECO:0000313" key="3">
    <source>
        <dbReference type="EMBL" id="GGJ01323.1"/>
    </source>
</evidence>
<dbReference type="RefSeq" id="WP_188881309.1">
    <property type="nucleotide sequence ID" value="NZ_BMOY01000008.1"/>
</dbReference>
<reference evidence="3" key="1">
    <citation type="journal article" date="2014" name="Int. J. Syst. Evol. Microbiol.">
        <title>Complete genome sequence of Corynebacterium casei LMG S-19264T (=DSM 44701T), isolated from a smear-ripened cheese.</title>
        <authorList>
            <consortium name="US DOE Joint Genome Institute (JGI-PGF)"/>
            <person name="Walter F."/>
            <person name="Albersmeier A."/>
            <person name="Kalinowski J."/>
            <person name="Ruckert C."/>
        </authorList>
    </citation>
    <scope>NUCLEOTIDE SEQUENCE</scope>
    <source>
        <strain evidence="3">JCM 18487</strain>
    </source>
</reference>
<reference evidence="3" key="2">
    <citation type="submission" date="2020-09" db="EMBL/GenBank/DDBJ databases">
        <authorList>
            <person name="Sun Q."/>
            <person name="Ohkuma M."/>
        </authorList>
    </citation>
    <scope>NUCLEOTIDE SEQUENCE</scope>
    <source>
        <strain evidence="3">JCM 18487</strain>
    </source>
</reference>
<dbReference type="SUPFAM" id="SSF46600">
    <property type="entry name" value="C-terminal UvrC-binding domain of UvrB"/>
    <property type="match status" value="1"/>
</dbReference>
<feature type="domain" description="UVR" evidence="2">
    <location>
        <begin position="132"/>
        <end position="167"/>
    </location>
</feature>
<dbReference type="Proteomes" id="UP000637695">
    <property type="component" value="Unassembled WGS sequence"/>
</dbReference>
<dbReference type="PIRSF" id="PIRSF015034">
    <property type="entry name" value="YacH"/>
    <property type="match status" value="1"/>
</dbReference>
<evidence type="ECO:0000313" key="4">
    <source>
        <dbReference type="Proteomes" id="UP000637695"/>
    </source>
</evidence>